<evidence type="ECO:0000313" key="2">
    <source>
        <dbReference type="Proteomes" id="UP000324800"/>
    </source>
</evidence>
<comment type="caution">
    <text evidence="1">The sequence shown here is derived from an EMBL/GenBank/DDBJ whole genome shotgun (WGS) entry which is preliminary data.</text>
</comment>
<accession>A0A5J4W5I4</accession>
<proteinExistence type="predicted"/>
<dbReference type="Proteomes" id="UP000324800">
    <property type="component" value="Unassembled WGS sequence"/>
</dbReference>
<dbReference type="AlphaFoldDB" id="A0A5J4W5I4"/>
<protein>
    <submittedName>
        <fullName evidence="1">Uncharacterized protein</fullName>
    </submittedName>
</protein>
<evidence type="ECO:0000313" key="1">
    <source>
        <dbReference type="EMBL" id="KAA6389886.1"/>
    </source>
</evidence>
<dbReference type="EMBL" id="SNRW01003420">
    <property type="protein sequence ID" value="KAA6389886.1"/>
    <property type="molecule type" value="Genomic_DNA"/>
</dbReference>
<name>A0A5J4W5I4_9EUKA</name>
<sequence length="238" mass="27107">MMQCMITILSNQYVLEANTKEVLIDLAGMCAALLGFVERSTFIHIQIQKGAKGAQKFDPNDNGVMSHAIQLLYKLRLIQKQGIKDLVNPHVGQHSTTAMIPEQQIPQLMTFTPIKIIYQFYSGQLLLRSKIQQPFQGFGIYPGKQQFQGFRQSGLFQQIQRSSGYSIQLYIDSRTSLKAYLSSCIVLQHLECSKLNNGTYQLHQHQAWLATQPFNLAFEARILSNQINNTINYPQLDH</sequence>
<gene>
    <name evidence="1" type="ORF">EZS28_014588</name>
</gene>
<organism evidence="1 2">
    <name type="scientific">Streblomastix strix</name>
    <dbReference type="NCBI Taxonomy" id="222440"/>
    <lineage>
        <taxon>Eukaryota</taxon>
        <taxon>Metamonada</taxon>
        <taxon>Preaxostyla</taxon>
        <taxon>Oxymonadida</taxon>
        <taxon>Streblomastigidae</taxon>
        <taxon>Streblomastix</taxon>
    </lineage>
</organism>
<reference evidence="1 2" key="1">
    <citation type="submission" date="2019-03" db="EMBL/GenBank/DDBJ databases">
        <title>Single cell metagenomics reveals metabolic interactions within the superorganism composed of flagellate Streblomastix strix and complex community of Bacteroidetes bacteria on its surface.</title>
        <authorList>
            <person name="Treitli S.C."/>
            <person name="Kolisko M."/>
            <person name="Husnik F."/>
            <person name="Keeling P."/>
            <person name="Hampl V."/>
        </authorList>
    </citation>
    <scope>NUCLEOTIDE SEQUENCE [LARGE SCALE GENOMIC DNA]</scope>
    <source>
        <strain evidence="1">ST1C</strain>
    </source>
</reference>